<keyword evidence="7" id="KW-1185">Reference proteome</keyword>
<dbReference type="SMART" id="SM00849">
    <property type="entry name" value="Lactamase_B"/>
    <property type="match status" value="1"/>
</dbReference>
<proteinExistence type="predicted"/>
<dbReference type="PANTHER" id="PTHR46233">
    <property type="entry name" value="HYDROXYACYLGLUTATHIONE HYDROLASE GLOC"/>
    <property type="match status" value="1"/>
</dbReference>
<name>A0ABS4G459_9CLOT</name>
<evidence type="ECO:0000313" key="7">
    <source>
        <dbReference type="Proteomes" id="UP001519271"/>
    </source>
</evidence>
<evidence type="ECO:0000256" key="4">
    <source>
        <dbReference type="ARBA" id="ARBA00022833"/>
    </source>
</evidence>
<dbReference type="RefSeq" id="WP_209459537.1">
    <property type="nucleotide sequence ID" value="NZ_JAGGKC010000013.1"/>
</dbReference>
<dbReference type="PANTHER" id="PTHR46233:SF3">
    <property type="entry name" value="HYDROXYACYLGLUTATHIONE HYDROLASE GLOC"/>
    <property type="match status" value="1"/>
</dbReference>
<evidence type="ECO:0000313" key="6">
    <source>
        <dbReference type="EMBL" id="MBP1919333.1"/>
    </source>
</evidence>
<dbReference type="InterPro" id="IPR036866">
    <property type="entry name" value="RibonucZ/Hydroxyglut_hydro"/>
</dbReference>
<dbReference type="InterPro" id="IPR051453">
    <property type="entry name" value="MBL_Glyoxalase_II"/>
</dbReference>
<dbReference type="Pfam" id="PF00753">
    <property type="entry name" value="Lactamase_B"/>
    <property type="match status" value="1"/>
</dbReference>
<sequence length="295" mass="33479">MLIRKVKGDTYIIDTGFQVIPFFKLDTGKIIMVDCGLLDEREGIVNLLASEGLKPSAILATHAHTDHIENAAFFQKEFGVPIIMTEVEAAVLDSPLGLKTYFYTMSVSDIMKHYNNMVVKADTKIGMRDENVDILGAGFRIIMTPGHSPGHISVVTPDNVACLGDALASLDVLNNSKMMFSHTISRDIESKRNLFELEADKYVVSHKGVFDEIRSLIQPNIDYLEASANMILDLIEVPIGFEELYERVTKHHVIRVRDLKRYYMMERMIRPLIEYLIDTGRLRCSVDEGRLYYIK</sequence>
<keyword evidence="3" id="KW-0378">Hydrolase</keyword>
<reference evidence="6 7" key="1">
    <citation type="submission" date="2021-03" db="EMBL/GenBank/DDBJ databases">
        <title>Genomic Encyclopedia of Type Strains, Phase IV (KMG-IV): sequencing the most valuable type-strain genomes for metagenomic binning, comparative biology and taxonomic classification.</title>
        <authorList>
            <person name="Goeker M."/>
        </authorList>
    </citation>
    <scope>NUCLEOTIDE SEQUENCE [LARGE SCALE GENOMIC DNA]</scope>
    <source>
        <strain evidence="6 7">DSM 6139</strain>
    </source>
</reference>
<evidence type="ECO:0000256" key="3">
    <source>
        <dbReference type="ARBA" id="ARBA00022801"/>
    </source>
</evidence>
<accession>A0ABS4G459</accession>
<keyword evidence="4" id="KW-0862">Zinc</keyword>
<dbReference type="InterPro" id="IPR001279">
    <property type="entry name" value="Metallo-B-lactamas"/>
</dbReference>
<evidence type="ECO:0000256" key="2">
    <source>
        <dbReference type="ARBA" id="ARBA00022723"/>
    </source>
</evidence>
<feature type="domain" description="Metallo-beta-lactamase" evidence="5">
    <location>
        <begin position="18"/>
        <end position="206"/>
    </location>
</feature>
<evidence type="ECO:0000256" key="1">
    <source>
        <dbReference type="ARBA" id="ARBA00001947"/>
    </source>
</evidence>
<protein>
    <submittedName>
        <fullName evidence="6">Glyoxylase-like metal-dependent hydrolase (Beta-lactamase superfamily II)</fullName>
    </submittedName>
</protein>
<comment type="cofactor">
    <cofactor evidence="1">
        <name>Zn(2+)</name>
        <dbReference type="ChEBI" id="CHEBI:29105"/>
    </cofactor>
</comment>
<dbReference type="SUPFAM" id="SSF56281">
    <property type="entry name" value="Metallo-hydrolase/oxidoreductase"/>
    <property type="match status" value="1"/>
</dbReference>
<dbReference type="EMBL" id="JAGGKC010000013">
    <property type="protein sequence ID" value="MBP1919333.1"/>
    <property type="molecule type" value="Genomic_DNA"/>
</dbReference>
<organism evidence="6 7">
    <name type="scientific">Youngiibacter multivorans</name>
    <dbReference type="NCBI Taxonomy" id="937251"/>
    <lineage>
        <taxon>Bacteria</taxon>
        <taxon>Bacillati</taxon>
        <taxon>Bacillota</taxon>
        <taxon>Clostridia</taxon>
        <taxon>Eubacteriales</taxon>
        <taxon>Clostridiaceae</taxon>
        <taxon>Youngiibacter</taxon>
    </lineage>
</organism>
<dbReference type="Proteomes" id="UP001519271">
    <property type="component" value="Unassembled WGS sequence"/>
</dbReference>
<dbReference type="Gene3D" id="3.60.15.10">
    <property type="entry name" value="Ribonuclease Z/Hydroxyacylglutathione hydrolase-like"/>
    <property type="match status" value="1"/>
</dbReference>
<comment type="caution">
    <text evidence="6">The sequence shown here is derived from an EMBL/GenBank/DDBJ whole genome shotgun (WGS) entry which is preliminary data.</text>
</comment>
<gene>
    <name evidence="6" type="ORF">J2Z34_001822</name>
</gene>
<keyword evidence="2" id="KW-0479">Metal-binding</keyword>
<evidence type="ECO:0000259" key="5">
    <source>
        <dbReference type="SMART" id="SM00849"/>
    </source>
</evidence>